<dbReference type="SUPFAM" id="SSF55874">
    <property type="entry name" value="ATPase domain of HSP90 chaperone/DNA topoisomerase II/histidine kinase"/>
    <property type="match status" value="1"/>
</dbReference>
<dbReference type="PANTHER" id="PTHR45436:SF5">
    <property type="entry name" value="SENSOR HISTIDINE KINASE TRCS"/>
    <property type="match status" value="1"/>
</dbReference>
<evidence type="ECO:0000259" key="12">
    <source>
        <dbReference type="PROSITE" id="PS50109"/>
    </source>
</evidence>
<dbReference type="PROSITE" id="PS50885">
    <property type="entry name" value="HAMP"/>
    <property type="match status" value="1"/>
</dbReference>
<dbReference type="CDD" id="cd00082">
    <property type="entry name" value="HisKA"/>
    <property type="match status" value="1"/>
</dbReference>
<keyword evidence="11" id="KW-0472">Membrane</keyword>
<dbReference type="SMART" id="SM00304">
    <property type="entry name" value="HAMP"/>
    <property type="match status" value="1"/>
</dbReference>
<dbReference type="Pfam" id="PF00512">
    <property type="entry name" value="HisKA"/>
    <property type="match status" value="1"/>
</dbReference>
<dbReference type="GO" id="GO:0005886">
    <property type="term" value="C:plasma membrane"/>
    <property type="evidence" value="ECO:0007669"/>
    <property type="project" value="UniProtKB-SubCell"/>
</dbReference>
<evidence type="ECO:0000256" key="1">
    <source>
        <dbReference type="ARBA" id="ARBA00000085"/>
    </source>
</evidence>
<keyword evidence="15" id="KW-1185">Reference proteome</keyword>
<feature type="compositionally biased region" description="Basic and acidic residues" evidence="10">
    <location>
        <begin position="437"/>
        <end position="452"/>
    </location>
</feature>
<dbReference type="CDD" id="cd06225">
    <property type="entry name" value="HAMP"/>
    <property type="match status" value="1"/>
</dbReference>
<organism evidence="14 15">
    <name type="scientific">Amycolatopsis mediterranei (strain S699)</name>
    <name type="common">Nocardia mediterranei</name>
    <dbReference type="NCBI Taxonomy" id="713604"/>
    <lineage>
        <taxon>Bacteria</taxon>
        <taxon>Bacillati</taxon>
        <taxon>Actinomycetota</taxon>
        <taxon>Actinomycetes</taxon>
        <taxon>Pseudonocardiales</taxon>
        <taxon>Pseudonocardiaceae</taxon>
        <taxon>Amycolatopsis</taxon>
    </lineage>
</organism>
<proteinExistence type="predicted"/>
<comment type="subcellular location">
    <subcellularLocation>
        <location evidence="2">Cell membrane</location>
    </subcellularLocation>
</comment>
<keyword evidence="4" id="KW-0597">Phosphoprotein</keyword>
<evidence type="ECO:0000256" key="11">
    <source>
        <dbReference type="SAM" id="Phobius"/>
    </source>
</evidence>
<keyword evidence="8 11" id="KW-1133">Transmembrane helix</keyword>
<dbReference type="InterPro" id="IPR003661">
    <property type="entry name" value="HisK_dim/P_dom"/>
</dbReference>
<comment type="catalytic activity">
    <reaction evidence="1">
        <text>ATP + protein L-histidine = ADP + protein N-phospho-L-histidine.</text>
        <dbReference type="EC" id="2.7.13.3"/>
    </reaction>
</comment>
<feature type="region of interest" description="Disordered" evidence="10">
    <location>
        <begin position="406"/>
        <end position="461"/>
    </location>
</feature>
<dbReference type="Pfam" id="PF00672">
    <property type="entry name" value="HAMP"/>
    <property type="match status" value="1"/>
</dbReference>
<dbReference type="Gene3D" id="1.10.287.130">
    <property type="match status" value="1"/>
</dbReference>
<dbReference type="Gene3D" id="3.30.565.10">
    <property type="entry name" value="Histidine kinase-like ATPase, C-terminal domain"/>
    <property type="match status" value="1"/>
</dbReference>
<dbReference type="Gene3D" id="6.10.340.10">
    <property type="match status" value="1"/>
</dbReference>
<evidence type="ECO:0000256" key="5">
    <source>
        <dbReference type="ARBA" id="ARBA00022679"/>
    </source>
</evidence>
<dbReference type="InterPro" id="IPR036097">
    <property type="entry name" value="HisK_dim/P_sf"/>
</dbReference>
<accession>A0A9R0UAB0</accession>
<dbReference type="Proteomes" id="UP000006138">
    <property type="component" value="Chromosome"/>
</dbReference>
<keyword evidence="7 14" id="KW-0418">Kinase</keyword>
<dbReference type="InterPro" id="IPR003660">
    <property type="entry name" value="HAMP_dom"/>
</dbReference>
<evidence type="ECO:0000256" key="7">
    <source>
        <dbReference type="ARBA" id="ARBA00022777"/>
    </source>
</evidence>
<dbReference type="SMART" id="SM00388">
    <property type="entry name" value="HisKA"/>
    <property type="match status" value="1"/>
</dbReference>
<keyword evidence="5" id="KW-0808">Transferase</keyword>
<dbReference type="EC" id="2.7.13.3" evidence="3"/>
<evidence type="ECO:0000256" key="8">
    <source>
        <dbReference type="ARBA" id="ARBA00022989"/>
    </source>
</evidence>
<dbReference type="AlphaFoldDB" id="A0A9R0UAB0"/>
<keyword evidence="9" id="KW-0902">Two-component regulatory system</keyword>
<dbReference type="GO" id="GO:0000155">
    <property type="term" value="F:phosphorelay sensor kinase activity"/>
    <property type="evidence" value="ECO:0007669"/>
    <property type="project" value="InterPro"/>
</dbReference>
<dbReference type="PANTHER" id="PTHR45436">
    <property type="entry name" value="SENSOR HISTIDINE KINASE YKOH"/>
    <property type="match status" value="1"/>
</dbReference>
<dbReference type="Pfam" id="PF02518">
    <property type="entry name" value="HATPase_c"/>
    <property type="match status" value="1"/>
</dbReference>
<evidence type="ECO:0000259" key="13">
    <source>
        <dbReference type="PROSITE" id="PS50885"/>
    </source>
</evidence>
<keyword evidence="6 11" id="KW-0812">Transmembrane</keyword>
<dbReference type="SMART" id="SM00387">
    <property type="entry name" value="HATPase_c"/>
    <property type="match status" value="1"/>
</dbReference>
<evidence type="ECO:0000256" key="3">
    <source>
        <dbReference type="ARBA" id="ARBA00012438"/>
    </source>
</evidence>
<evidence type="ECO:0000313" key="14">
    <source>
        <dbReference type="EMBL" id="AEK43649.1"/>
    </source>
</evidence>
<feature type="transmembrane region" description="Helical" evidence="11">
    <location>
        <begin position="12"/>
        <end position="34"/>
    </location>
</feature>
<gene>
    <name evidence="14" type="ordered locus">RAM_25855</name>
</gene>
<evidence type="ECO:0000256" key="6">
    <source>
        <dbReference type="ARBA" id="ARBA00022692"/>
    </source>
</evidence>
<dbReference type="InterPro" id="IPR005467">
    <property type="entry name" value="His_kinase_dom"/>
</dbReference>
<dbReference type="KEGG" id="amn:RAM_25855"/>
<evidence type="ECO:0000256" key="2">
    <source>
        <dbReference type="ARBA" id="ARBA00004236"/>
    </source>
</evidence>
<feature type="domain" description="Histidine kinase" evidence="12">
    <location>
        <begin position="239"/>
        <end position="414"/>
    </location>
</feature>
<protein>
    <recommendedName>
        <fullName evidence="3">histidine kinase</fullName>
        <ecNumber evidence="3">2.7.13.3</ecNumber>
    </recommendedName>
</protein>
<dbReference type="EMBL" id="CP002896">
    <property type="protein sequence ID" value="AEK43649.1"/>
    <property type="molecule type" value="Genomic_DNA"/>
</dbReference>
<dbReference type="PROSITE" id="PS50109">
    <property type="entry name" value="HIS_KIN"/>
    <property type="match status" value="1"/>
</dbReference>
<evidence type="ECO:0000256" key="9">
    <source>
        <dbReference type="ARBA" id="ARBA00023012"/>
    </source>
</evidence>
<sequence length="494" mass="51925">MPLNLPVRTRLTAVYVLTAAVLTAIGIVLFAATLDLGLDHRLDGQLRSRAVRLARVVARDGPAAVHAMTPAHANLLIQLIDPSGKAAAGSPDLGGVTLLDAGQVKSARRGGGYRTVGTGPDYRLYATPAETAAGTWTVVVATPLDLQNDLTRRVTWWLSGAAAVTVLVGGWGAWLLAGAALRPVEQLRREVSGISETDPSTPVRVPGTGDEVAALAETMNALLARISAGLTRQRQFVADASHEVRTPLTNLRTTLELAGAPGRSLPELREAVRHAEQETIRLGRLVDDLLVLAADDDHVPVDRMPGQPVLPLLDAAVTAARPVAAGKEVDLRVVADGSLAAPLHPGRIRQVLDNLLANALRHAPPGSEVVLSATADGDGLLIEVADEGPGFADGFAEQAFERFRRADTARSRAGVRQRPRSRGGAGRRAGTRRRGGRREPALRWRPGRHPDPARLTPGRFGVRGGAQSAVVRAPSSSRMCAVAVANPGAAIVAT</sequence>
<dbReference type="InterPro" id="IPR036890">
    <property type="entry name" value="HATPase_C_sf"/>
</dbReference>
<dbReference type="SUPFAM" id="SSF47384">
    <property type="entry name" value="Homodimeric domain of signal transducing histidine kinase"/>
    <property type="match status" value="1"/>
</dbReference>
<dbReference type="InterPro" id="IPR003594">
    <property type="entry name" value="HATPase_dom"/>
</dbReference>
<evidence type="ECO:0000256" key="4">
    <source>
        <dbReference type="ARBA" id="ARBA00022553"/>
    </source>
</evidence>
<feature type="transmembrane region" description="Helical" evidence="11">
    <location>
        <begin position="156"/>
        <end position="181"/>
    </location>
</feature>
<dbReference type="InterPro" id="IPR050428">
    <property type="entry name" value="TCS_sensor_his_kinase"/>
</dbReference>
<evidence type="ECO:0000313" key="15">
    <source>
        <dbReference type="Proteomes" id="UP000006138"/>
    </source>
</evidence>
<name>A0A9R0UAB0_AMYMS</name>
<feature type="domain" description="HAMP" evidence="13">
    <location>
        <begin position="178"/>
        <end position="231"/>
    </location>
</feature>
<evidence type="ECO:0000256" key="10">
    <source>
        <dbReference type="SAM" id="MobiDB-lite"/>
    </source>
</evidence>
<dbReference type="CDD" id="cd00075">
    <property type="entry name" value="HATPase"/>
    <property type="match status" value="1"/>
</dbReference>
<reference evidence="14 15" key="1">
    <citation type="journal article" date="2011" name="J. Bacteriol.">
        <title>Whole genome sequence of the rifamycin B-producing strain Amycolatopsis mediterranei S699.</title>
        <authorList>
            <person name="Verma M."/>
            <person name="Kaur J."/>
            <person name="Kumar M."/>
            <person name="Kumari K."/>
            <person name="Saxena A."/>
            <person name="Anand S."/>
            <person name="Nigam A."/>
            <person name="Ravi V."/>
            <person name="Raghuvanshi S."/>
            <person name="Khurana P."/>
            <person name="Tyagi A.K."/>
            <person name="Khurana J.P."/>
            <person name="Lal R."/>
        </authorList>
    </citation>
    <scope>NUCLEOTIDE SEQUENCE [LARGE SCALE GENOMIC DNA]</scope>
    <source>
        <strain evidence="14 15">S699</strain>
    </source>
</reference>